<evidence type="ECO:0000256" key="5">
    <source>
        <dbReference type="ARBA" id="ARBA00023306"/>
    </source>
</evidence>
<name>A0A165KUC3_EXIGL</name>
<dbReference type="FunCoup" id="A0A165KUC3">
    <property type="interactions" value="634"/>
</dbReference>
<organism evidence="7 8">
    <name type="scientific">Exidia glandulosa HHB12029</name>
    <dbReference type="NCBI Taxonomy" id="1314781"/>
    <lineage>
        <taxon>Eukaryota</taxon>
        <taxon>Fungi</taxon>
        <taxon>Dikarya</taxon>
        <taxon>Basidiomycota</taxon>
        <taxon>Agaricomycotina</taxon>
        <taxon>Agaricomycetes</taxon>
        <taxon>Auriculariales</taxon>
        <taxon>Exidiaceae</taxon>
        <taxon>Exidia</taxon>
    </lineage>
</organism>
<dbReference type="InParanoid" id="A0A165KUC3"/>
<keyword evidence="3" id="KW-0498">Mitosis</keyword>
<feature type="compositionally biased region" description="Basic residues" evidence="6">
    <location>
        <begin position="1129"/>
        <end position="1159"/>
    </location>
</feature>
<dbReference type="InterPro" id="IPR039776">
    <property type="entry name" value="Pds5"/>
</dbReference>
<evidence type="ECO:0000313" key="7">
    <source>
        <dbReference type="EMBL" id="KZV96910.1"/>
    </source>
</evidence>
<feature type="compositionally biased region" description="Acidic residues" evidence="6">
    <location>
        <begin position="1166"/>
        <end position="1183"/>
    </location>
</feature>
<proteinExistence type="predicted"/>
<evidence type="ECO:0000256" key="4">
    <source>
        <dbReference type="ARBA" id="ARBA00023242"/>
    </source>
</evidence>
<comment type="subcellular location">
    <subcellularLocation>
        <location evidence="1">Nucleus</location>
    </subcellularLocation>
</comment>
<feature type="region of interest" description="Disordered" evidence="6">
    <location>
        <begin position="1115"/>
        <end position="1263"/>
    </location>
</feature>
<evidence type="ECO:0000256" key="1">
    <source>
        <dbReference type="ARBA" id="ARBA00004123"/>
    </source>
</evidence>
<dbReference type="STRING" id="1314781.A0A165KUC3"/>
<dbReference type="Proteomes" id="UP000077266">
    <property type="component" value="Unassembled WGS sequence"/>
</dbReference>
<evidence type="ECO:0000256" key="3">
    <source>
        <dbReference type="ARBA" id="ARBA00022776"/>
    </source>
</evidence>
<dbReference type="AlphaFoldDB" id="A0A165KUC3"/>
<dbReference type="CDD" id="cd19953">
    <property type="entry name" value="PDS5"/>
    <property type="match status" value="1"/>
</dbReference>
<dbReference type="GO" id="GO:0005634">
    <property type="term" value="C:nucleus"/>
    <property type="evidence" value="ECO:0007669"/>
    <property type="project" value="UniProtKB-SubCell"/>
</dbReference>
<accession>A0A165KUC3</accession>
<dbReference type="GO" id="GO:0007064">
    <property type="term" value="P:mitotic sister chromatid cohesion"/>
    <property type="evidence" value="ECO:0007669"/>
    <property type="project" value="InterPro"/>
</dbReference>
<dbReference type="EMBL" id="KV425937">
    <property type="protein sequence ID" value="KZV96910.1"/>
    <property type="molecule type" value="Genomic_DNA"/>
</dbReference>
<dbReference type="SUPFAM" id="SSF48371">
    <property type="entry name" value="ARM repeat"/>
    <property type="match status" value="1"/>
</dbReference>
<feature type="compositionally biased region" description="Basic and acidic residues" evidence="6">
    <location>
        <begin position="1216"/>
        <end position="1232"/>
    </location>
</feature>
<dbReference type="InterPro" id="IPR011989">
    <property type="entry name" value="ARM-like"/>
</dbReference>
<dbReference type="Pfam" id="PF20168">
    <property type="entry name" value="PDS5"/>
    <property type="match status" value="1"/>
</dbReference>
<feature type="compositionally biased region" description="Basic residues" evidence="6">
    <location>
        <begin position="1243"/>
        <end position="1263"/>
    </location>
</feature>
<dbReference type="OrthoDB" id="200660at2759"/>
<keyword evidence="5" id="KW-0131">Cell cycle</keyword>
<dbReference type="PANTHER" id="PTHR12663:SF0">
    <property type="entry name" value="PRECOCIOUS DISSOCIATION OF SISTERS 5, ISOFORM A"/>
    <property type="match status" value="1"/>
</dbReference>
<dbReference type="InterPro" id="IPR016024">
    <property type="entry name" value="ARM-type_fold"/>
</dbReference>
<dbReference type="Gene3D" id="1.25.10.10">
    <property type="entry name" value="Leucine-rich Repeat Variant"/>
    <property type="match status" value="1"/>
</dbReference>
<reference evidence="7 8" key="1">
    <citation type="journal article" date="2016" name="Mol. Biol. Evol.">
        <title>Comparative Genomics of Early-Diverging Mushroom-Forming Fungi Provides Insights into the Origins of Lignocellulose Decay Capabilities.</title>
        <authorList>
            <person name="Nagy L.G."/>
            <person name="Riley R."/>
            <person name="Tritt A."/>
            <person name="Adam C."/>
            <person name="Daum C."/>
            <person name="Floudas D."/>
            <person name="Sun H."/>
            <person name="Yadav J.S."/>
            <person name="Pangilinan J."/>
            <person name="Larsson K.H."/>
            <person name="Matsuura K."/>
            <person name="Barry K."/>
            <person name="Labutti K."/>
            <person name="Kuo R."/>
            <person name="Ohm R.A."/>
            <person name="Bhattacharya S.S."/>
            <person name="Shirouzu T."/>
            <person name="Yoshinaga Y."/>
            <person name="Martin F.M."/>
            <person name="Grigoriev I.V."/>
            <person name="Hibbett D.S."/>
        </authorList>
    </citation>
    <scope>NUCLEOTIDE SEQUENCE [LARGE SCALE GENOMIC DNA]</scope>
    <source>
        <strain evidence="7 8">HHB12029</strain>
    </source>
</reference>
<protein>
    <submittedName>
        <fullName evidence="7">ARM repeat-containing protein</fullName>
    </submittedName>
</protein>
<sequence>MVNTRGAPTGKRRLQFKEKLVGKGHSADALLAKLKTLQGELARLDQDDVDVGSLNGVRSELVSPSVTLHKDKGVKAYAACCLSDILKLYAPDAPYLHNELKDIFEFFFTTLEKGLTGTNVPYYEQYFYLLDSLAKCKSVVLVCDLPKADELMHRAFRVFFSLARKDLVKNIEMAMSEILCALVDECSSIPQDVLDLIMAQFDSQDAGFRLAAAVCNSRADKLQRYVCAYFTDAIVAASAEDAEGGAEELKRVHALVRRLNADAPGLLHSVVPQLEEQLRVDNTALRAMATATLGRMFADKNGADLARLHAHTWKFWTSRKMDKAPAVRVELVNAAPKVLTAHPELRKEAAEILVLKLEDPDERVRAAVCKAYAGLDFESALHHVEVEHLRKLAERGKDKKPAVREQAFAALGKLYRLALPEIEKNNVPAINHFAWIPEQILHLLLGSQETRLSAEHALAEYILPLPTKGEDEAAWTERLLLVMRFMDDDAATTLVAISNVKLARPSMYDRFVDCCVEFNGGTMDANEQAIKRRLAAIIGRIAPAYFDRSTAAEDLNAFALANEPRLYALLRKCSDPTTDLKTLSRSLAEFAKRVEQSTPLAGAKETILRLVRLVSLWVVNTSSVPTLLAKFSAGGPGGSPMKAGGREAAAQESAKTLFRALCKWCPGALKAHSAELNKALLDGKNVLLTEMALQALAGLAVMDQALVPTDKKVIDRLTKYALGTHVRHAKFAARILAKLGGGQAGKCEQVVKSIANGLAKADMGLAVAHIAALAQFAKFAPDAFEAHSEPIIEYVVQEVLMVPCPRDDDEMDVDDEWVEDKDLPDLAHAKLLALKMCRNRSLARAGAEGAMDVTQPVLKMLFSILENNGSIKEDAEDSGKVKPRMRFRAAVCLLQLGTVQAYATEIVQQFPLLAMTVQDACYTIRIGFVTKYIQLAAKLESRFNLIPFLTAQDPEHDVRDKARQFVQITADRLPADKRMLNFELIFIRFLHLLAHHPDFTSHELEVLQDMQKYIAFYVDTICNAENVALLYHLASRAKTIRDAESHAGSENLYILSEMAQEIIKGRAGFHGWSINNYPGKVKLPSDIFKALPTIEAANTILKTSYLPDEMQTWLEEHNKPSRSPVAKARVQKTSRKRKAGGHGSPAKRTRTANGARRKQDKWSGTEDGEDSESSIEDSDEEEEARASPTPVARRGTARTRAKQKKDEGDEEPQVEDGDKTLSGDDIEVKSDSDEAEETLGRGARARGKGRQQRQKKPARNGKK</sequence>
<keyword evidence="2" id="KW-0132">Cell division</keyword>
<gene>
    <name evidence="7" type="ORF">EXIGLDRAFT_833325</name>
</gene>
<keyword evidence="8" id="KW-1185">Reference proteome</keyword>
<keyword evidence="4" id="KW-0539">Nucleus</keyword>
<evidence type="ECO:0000256" key="6">
    <source>
        <dbReference type="SAM" id="MobiDB-lite"/>
    </source>
</evidence>
<dbReference type="GO" id="GO:0051301">
    <property type="term" value="P:cell division"/>
    <property type="evidence" value="ECO:0007669"/>
    <property type="project" value="UniProtKB-KW"/>
</dbReference>
<dbReference type="PANTHER" id="PTHR12663">
    <property type="entry name" value="ANDROGEN INDUCED INHIBITOR OF PROLIFERATION AS3 / PDS5-RELATED"/>
    <property type="match status" value="1"/>
</dbReference>
<evidence type="ECO:0000313" key="8">
    <source>
        <dbReference type="Proteomes" id="UP000077266"/>
    </source>
</evidence>
<evidence type="ECO:0000256" key="2">
    <source>
        <dbReference type="ARBA" id="ARBA00022618"/>
    </source>
</evidence>